<keyword evidence="2" id="KW-0805">Transcription regulation</keyword>
<dbReference type="GO" id="GO:0010017">
    <property type="term" value="P:red or far-red light signaling pathway"/>
    <property type="evidence" value="ECO:0007669"/>
    <property type="project" value="UniProtKB-ARBA"/>
</dbReference>
<evidence type="ECO:0000313" key="7">
    <source>
        <dbReference type="EMBL" id="KAK4339795.1"/>
    </source>
</evidence>
<dbReference type="PROSITE" id="PS50888">
    <property type="entry name" value="BHLH"/>
    <property type="match status" value="1"/>
</dbReference>
<evidence type="ECO:0000259" key="6">
    <source>
        <dbReference type="PROSITE" id="PS50888"/>
    </source>
</evidence>
<dbReference type="AlphaFoldDB" id="A0AAE1QUE5"/>
<comment type="subcellular location">
    <subcellularLocation>
        <location evidence="1">Nucleus</location>
    </subcellularLocation>
</comment>
<accession>A0AAE1QUE5</accession>
<feature type="domain" description="BHLH" evidence="6">
    <location>
        <begin position="429"/>
        <end position="478"/>
    </location>
</feature>
<reference evidence="7" key="1">
    <citation type="submission" date="2023-12" db="EMBL/GenBank/DDBJ databases">
        <title>Genome assembly of Anisodus tanguticus.</title>
        <authorList>
            <person name="Wang Y.-J."/>
        </authorList>
    </citation>
    <scope>NUCLEOTIDE SEQUENCE</scope>
    <source>
        <strain evidence="7">KB-2021</strain>
        <tissue evidence="7">Leaf</tissue>
    </source>
</reference>
<dbReference type="Pfam" id="PF00010">
    <property type="entry name" value="HLH"/>
    <property type="match status" value="1"/>
</dbReference>
<keyword evidence="8" id="KW-1185">Reference proteome</keyword>
<feature type="region of interest" description="Disordered" evidence="5">
    <location>
        <begin position="208"/>
        <end position="229"/>
    </location>
</feature>
<keyword evidence="3" id="KW-0804">Transcription</keyword>
<dbReference type="GO" id="GO:0046983">
    <property type="term" value="F:protein dimerization activity"/>
    <property type="evidence" value="ECO:0007669"/>
    <property type="project" value="InterPro"/>
</dbReference>
<evidence type="ECO:0000256" key="2">
    <source>
        <dbReference type="ARBA" id="ARBA00023015"/>
    </source>
</evidence>
<evidence type="ECO:0000313" key="8">
    <source>
        <dbReference type="Proteomes" id="UP001291623"/>
    </source>
</evidence>
<sequence length="784" mass="83694">MPLSEFLKMARGKLESGQQKISSFPENDLVELVWQNGQIVMQGQSSSGKKSPIPNNLSGDRDKYTGNSSTSKVGKFGPMDSMLNDMPLSVPTGELNLIQEDEGVPWLGYSAEQDYCSQLLPEISGVTASGQSEFGLINKRGSSDKMIGDSHSVPVHNAVNFEQRNTSKVSPSSRFSLFSSLTPQKCHASIPALESGVSDIFSSKNNTTPMSVLGDSSQSQASGGDVKSNKIQKQNMPGNSSSLLNFSHFLRPATFVKAAKLQNITGGSNVSGSSNIEAKGNKEGEKVTIGDNHVSAAAAEKYLTSKKENVLHYPINAVSSQPESRASDNVFRDCSSNNDNACGQFTGAKATKDIGDGERNVENGVACSSVCSGSSAERGASEQPTRDLKRKTRDSEESGCRSEDVEEEESIGIKKTCHARGGTGSKRSRAAEVHNLSERRRRDRINEKMRALQELIPNCNKADKASMLDEAIEYLKTLQLQVQIMSMGAGFCVPPMMFPTGVQHMHAAQMPHFSPMGLGMGMGMGMGFGMSMLEMNGRSSGCPIFPMPSVQGGHFPSPPIPASTAYPGIAVSNRHAFAHPGQGLPMSVPRASMGPLAGQSSTGARAGVAVEIQSAPPILDSKNPVHKNSLIVHNAEPSRPLNQTCSQVQATNEVLDKSALVQKNDQLPDVTDSAANNLTNQTDVPGNEAGEFVLEKTPEVLPEISSECSCSRHLLPAIGGLLVETTGAGINNIDDEPCLPFNTLPSPVIDHINDDEFVDVAIAVNKLKASLAYNFLPDGQRLAW</sequence>
<dbReference type="Proteomes" id="UP001291623">
    <property type="component" value="Unassembled WGS sequence"/>
</dbReference>
<dbReference type="InterPro" id="IPR011598">
    <property type="entry name" value="bHLH_dom"/>
</dbReference>
<dbReference type="FunFam" id="4.10.280.10:FF:000004">
    <property type="entry name" value="Basic helix-loop-helix transcription factor"/>
    <property type="match status" value="1"/>
</dbReference>
<evidence type="ECO:0000256" key="5">
    <source>
        <dbReference type="SAM" id="MobiDB-lite"/>
    </source>
</evidence>
<feature type="region of interest" description="Disordered" evidence="5">
    <location>
        <begin position="370"/>
        <end position="442"/>
    </location>
</feature>
<dbReference type="InterPro" id="IPR044273">
    <property type="entry name" value="PIF3-like"/>
</dbReference>
<dbReference type="InterPro" id="IPR036638">
    <property type="entry name" value="HLH_DNA-bd_sf"/>
</dbReference>
<feature type="compositionally biased region" description="Basic and acidic residues" evidence="5">
    <location>
        <begin position="393"/>
        <end position="403"/>
    </location>
</feature>
<dbReference type="GO" id="GO:0003700">
    <property type="term" value="F:DNA-binding transcription factor activity"/>
    <property type="evidence" value="ECO:0007669"/>
    <property type="project" value="InterPro"/>
</dbReference>
<evidence type="ECO:0000256" key="4">
    <source>
        <dbReference type="ARBA" id="ARBA00023242"/>
    </source>
</evidence>
<dbReference type="EMBL" id="JAVYJV010000023">
    <property type="protein sequence ID" value="KAK4339795.1"/>
    <property type="molecule type" value="Genomic_DNA"/>
</dbReference>
<dbReference type="SMART" id="SM00353">
    <property type="entry name" value="HLH"/>
    <property type="match status" value="1"/>
</dbReference>
<feature type="compositionally biased region" description="Low complexity" evidence="5">
    <location>
        <begin position="214"/>
        <end position="225"/>
    </location>
</feature>
<evidence type="ECO:0000256" key="1">
    <source>
        <dbReference type="ARBA" id="ARBA00004123"/>
    </source>
</evidence>
<dbReference type="GO" id="GO:0005634">
    <property type="term" value="C:nucleus"/>
    <property type="evidence" value="ECO:0007669"/>
    <property type="project" value="UniProtKB-SubCell"/>
</dbReference>
<dbReference type="InterPro" id="IPR047265">
    <property type="entry name" value="PIF1-like_bHLH"/>
</dbReference>
<feature type="compositionally biased region" description="Polar residues" evidence="5">
    <location>
        <begin position="43"/>
        <end position="58"/>
    </location>
</feature>
<feature type="region of interest" description="Disordered" evidence="5">
    <location>
        <begin position="43"/>
        <end position="77"/>
    </location>
</feature>
<evidence type="ECO:0000256" key="3">
    <source>
        <dbReference type="ARBA" id="ARBA00023163"/>
    </source>
</evidence>
<keyword evidence="4" id="KW-0539">Nucleus</keyword>
<dbReference type="Gene3D" id="4.10.280.10">
    <property type="entry name" value="Helix-loop-helix DNA-binding domain"/>
    <property type="match status" value="1"/>
</dbReference>
<protein>
    <recommendedName>
        <fullName evidence="6">BHLH domain-containing protein</fullName>
    </recommendedName>
</protein>
<dbReference type="SUPFAM" id="SSF47459">
    <property type="entry name" value="HLH, helix-loop-helix DNA-binding domain"/>
    <property type="match status" value="1"/>
</dbReference>
<feature type="compositionally biased region" description="Basic and acidic residues" evidence="5">
    <location>
        <begin position="429"/>
        <end position="442"/>
    </location>
</feature>
<dbReference type="PANTHER" id="PTHR46807">
    <property type="entry name" value="TRANSCRIPTION FACTOR PIF3"/>
    <property type="match status" value="1"/>
</dbReference>
<comment type="caution">
    <text evidence="7">The sequence shown here is derived from an EMBL/GenBank/DDBJ whole genome shotgun (WGS) entry which is preliminary data.</text>
</comment>
<dbReference type="PANTHER" id="PTHR46807:SF1">
    <property type="entry name" value="TRANSCRIPTION FACTOR PIF3"/>
    <property type="match status" value="1"/>
</dbReference>
<gene>
    <name evidence="7" type="ORF">RND71_041257</name>
</gene>
<dbReference type="CDD" id="cd11445">
    <property type="entry name" value="bHLH_AtPIF_like"/>
    <property type="match status" value="1"/>
</dbReference>
<organism evidence="7 8">
    <name type="scientific">Anisodus tanguticus</name>
    <dbReference type="NCBI Taxonomy" id="243964"/>
    <lineage>
        <taxon>Eukaryota</taxon>
        <taxon>Viridiplantae</taxon>
        <taxon>Streptophyta</taxon>
        <taxon>Embryophyta</taxon>
        <taxon>Tracheophyta</taxon>
        <taxon>Spermatophyta</taxon>
        <taxon>Magnoliopsida</taxon>
        <taxon>eudicotyledons</taxon>
        <taxon>Gunneridae</taxon>
        <taxon>Pentapetalae</taxon>
        <taxon>asterids</taxon>
        <taxon>lamiids</taxon>
        <taxon>Solanales</taxon>
        <taxon>Solanaceae</taxon>
        <taxon>Solanoideae</taxon>
        <taxon>Hyoscyameae</taxon>
        <taxon>Anisodus</taxon>
    </lineage>
</organism>
<proteinExistence type="predicted"/>
<name>A0AAE1QUE5_9SOLA</name>